<dbReference type="InterPro" id="IPR006909">
    <property type="entry name" value="Rad21/Rec8_C_eu"/>
</dbReference>
<name>A0A0D2MY97_HYPSF</name>
<gene>
    <name evidence="7" type="ORF">HYPSUDRAFT_635897</name>
</gene>
<comment type="subcellular location">
    <subcellularLocation>
        <location evidence="1">Nucleus</location>
    </subcellularLocation>
</comment>
<evidence type="ECO:0000256" key="4">
    <source>
        <dbReference type="SAM" id="MobiDB-lite"/>
    </source>
</evidence>
<dbReference type="Proteomes" id="UP000054270">
    <property type="component" value="Unassembled WGS sequence"/>
</dbReference>
<dbReference type="OrthoDB" id="10071381at2759"/>
<dbReference type="EMBL" id="KN817520">
    <property type="protein sequence ID" value="KJA29068.1"/>
    <property type="molecule type" value="Genomic_DNA"/>
</dbReference>
<dbReference type="AlphaFoldDB" id="A0A0D2MY97"/>
<evidence type="ECO:0000313" key="7">
    <source>
        <dbReference type="EMBL" id="KJA29068.1"/>
    </source>
</evidence>
<feature type="compositionally biased region" description="Polar residues" evidence="4">
    <location>
        <begin position="288"/>
        <end position="297"/>
    </location>
</feature>
<feature type="region of interest" description="Disordered" evidence="4">
    <location>
        <begin position="281"/>
        <end position="334"/>
    </location>
</feature>
<dbReference type="InterPro" id="IPR036390">
    <property type="entry name" value="WH_DNA-bd_sf"/>
</dbReference>
<feature type="region of interest" description="Disordered" evidence="4">
    <location>
        <begin position="555"/>
        <end position="574"/>
    </location>
</feature>
<evidence type="ECO:0008006" key="9">
    <source>
        <dbReference type="Google" id="ProtNLM"/>
    </source>
</evidence>
<feature type="region of interest" description="Disordered" evidence="4">
    <location>
        <begin position="427"/>
        <end position="481"/>
    </location>
</feature>
<dbReference type="GO" id="GO:0030892">
    <property type="term" value="C:mitotic cohesin complex"/>
    <property type="evidence" value="ECO:0007669"/>
    <property type="project" value="TreeGrafter"/>
</dbReference>
<dbReference type="PANTHER" id="PTHR12585">
    <property type="entry name" value="SCC1 / RAD21 FAMILY MEMBER"/>
    <property type="match status" value="1"/>
</dbReference>
<dbReference type="GO" id="GO:0007064">
    <property type="term" value="P:mitotic sister chromatid cohesion"/>
    <property type="evidence" value="ECO:0007669"/>
    <property type="project" value="TreeGrafter"/>
</dbReference>
<sequence length="676" mass="73898">MFYSETILSRRGPLGRVWLAAHMERKLSKSQTLQTDIEQSVDAIMGQEIELMALRLSGQLLLGVVRIYSRKAKYLLDDCNEALLKIKMAFRPGVVDLTEDQLTVNKTTITLQTNGIGLDLLLPDVDWDVDFEDRPVQRQGHHQAHIDDITLRTADDFQPFGDDDPFGVGPSDGIGSRDFDDLDLGIHWGDEQNEKSDKMSVDDSVGVGRDAAAHRDSLGPELLGNHGFDLDILSQRSKSRDASEQPFGEGMDIDPFPEMDLGDLGIGFDDMPAPIPDLEEAHARTPSETRSLSRASSPLTELPLTPPPFEDVEPNPEVPATEKAKRKQKDKKQIIDSVTELQNGIAAGNRGRAGAHANPLNTDVSSIISPQHFLPRSAIVMRLLEIRDDPVTYFLPTASKANAHFFSAAPPGLAPALADLFLRPVPGAAPQKRKGASPGPSPSKRARLDDVEQARRAESIAPSEHGGLPQADFGQSMDGGFEFADQSGAIDNFELELPEADVHMEPEERARSVLTDRSRYSSVDPDGLEYTRAAGYDGTCAISIFDVSLPSQATQSQAVGGEQEAEPVEGDKHGYSKNTVKALGLIRKELQPAVNEDDEPAPEGLSFKKMSIKGSRRAASSFFFELLVLGTRDCVKLSQRKPFSDIDIRAKPRLWEHQQHAVDDDAAAEHASESGL</sequence>
<dbReference type="STRING" id="945553.A0A0D2MY97"/>
<accession>A0A0D2MY97</accession>
<evidence type="ECO:0000259" key="5">
    <source>
        <dbReference type="Pfam" id="PF04824"/>
    </source>
</evidence>
<dbReference type="Pfam" id="PF04824">
    <property type="entry name" value="Rad21_Rec8"/>
    <property type="match status" value="1"/>
</dbReference>
<keyword evidence="3" id="KW-0539">Nucleus</keyword>
<dbReference type="GO" id="GO:0005634">
    <property type="term" value="C:nucleus"/>
    <property type="evidence" value="ECO:0007669"/>
    <property type="project" value="UniProtKB-SubCell"/>
</dbReference>
<dbReference type="GO" id="GO:0003682">
    <property type="term" value="F:chromatin binding"/>
    <property type="evidence" value="ECO:0007669"/>
    <property type="project" value="TreeGrafter"/>
</dbReference>
<keyword evidence="8" id="KW-1185">Reference proteome</keyword>
<feature type="domain" description="Rad21/Rec8-like protein N-terminal" evidence="6">
    <location>
        <begin position="1"/>
        <end position="101"/>
    </location>
</feature>
<evidence type="ECO:0000256" key="1">
    <source>
        <dbReference type="ARBA" id="ARBA00004123"/>
    </source>
</evidence>
<dbReference type="Gene3D" id="1.10.10.580">
    <property type="entry name" value="Structural maintenance of chromosome 1. Chain E"/>
    <property type="match status" value="1"/>
</dbReference>
<dbReference type="InterPro" id="IPR023093">
    <property type="entry name" value="ScpA-like_C"/>
</dbReference>
<evidence type="ECO:0000259" key="6">
    <source>
        <dbReference type="Pfam" id="PF04825"/>
    </source>
</evidence>
<dbReference type="InterPro" id="IPR006910">
    <property type="entry name" value="Rad21_Rec8_N"/>
</dbReference>
<feature type="compositionally biased region" description="Basic and acidic residues" evidence="4">
    <location>
        <begin position="446"/>
        <end position="458"/>
    </location>
</feature>
<dbReference type="GO" id="GO:1990414">
    <property type="term" value="P:replication-born double-strand break repair via sister chromatid exchange"/>
    <property type="evidence" value="ECO:0007669"/>
    <property type="project" value="TreeGrafter"/>
</dbReference>
<evidence type="ECO:0000256" key="2">
    <source>
        <dbReference type="ARBA" id="ARBA00009870"/>
    </source>
</evidence>
<feature type="region of interest" description="Disordered" evidence="4">
    <location>
        <begin position="236"/>
        <end position="256"/>
    </location>
</feature>
<feature type="domain" description="Rad21/Rec8-like protein C-terminal eukaryotic" evidence="5">
    <location>
        <begin position="605"/>
        <end position="654"/>
    </location>
</feature>
<comment type="similarity">
    <text evidence="2">Belongs to the rad21 family.</text>
</comment>
<dbReference type="InterPro" id="IPR039781">
    <property type="entry name" value="Rad21/Rec8-like"/>
</dbReference>
<reference evidence="8" key="1">
    <citation type="submission" date="2014-04" db="EMBL/GenBank/DDBJ databases">
        <title>Evolutionary Origins and Diversification of the Mycorrhizal Mutualists.</title>
        <authorList>
            <consortium name="DOE Joint Genome Institute"/>
            <consortium name="Mycorrhizal Genomics Consortium"/>
            <person name="Kohler A."/>
            <person name="Kuo A."/>
            <person name="Nagy L.G."/>
            <person name="Floudas D."/>
            <person name="Copeland A."/>
            <person name="Barry K.W."/>
            <person name="Cichocki N."/>
            <person name="Veneault-Fourrey C."/>
            <person name="LaButti K."/>
            <person name="Lindquist E.A."/>
            <person name="Lipzen A."/>
            <person name="Lundell T."/>
            <person name="Morin E."/>
            <person name="Murat C."/>
            <person name="Riley R."/>
            <person name="Ohm R."/>
            <person name="Sun H."/>
            <person name="Tunlid A."/>
            <person name="Henrissat B."/>
            <person name="Grigoriev I.V."/>
            <person name="Hibbett D.S."/>
            <person name="Martin F."/>
        </authorList>
    </citation>
    <scope>NUCLEOTIDE SEQUENCE [LARGE SCALE GENOMIC DNA]</scope>
    <source>
        <strain evidence="8">FD-334 SS-4</strain>
    </source>
</reference>
<evidence type="ECO:0000256" key="3">
    <source>
        <dbReference type="ARBA" id="ARBA00023242"/>
    </source>
</evidence>
<protein>
    <recommendedName>
        <fullName evidence="9">Rad21/Rec8-like protein N-terminal domain-containing protein</fullName>
    </recommendedName>
</protein>
<evidence type="ECO:0000313" key="8">
    <source>
        <dbReference type="Proteomes" id="UP000054270"/>
    </source>
</evidence>
<dbReference type="PANTHER" id="PTHR12585:SF69">
    <property type="entry name" value="FI11703P"/>
    <property type="match status" value="1"/>
</dbReference>
<proteinExistence type="inferred from homology"/>
<organism evidence="7 8">
    <name type="scientific">Hypholoma sublateritium (strain FD-334 SS-4)</name>
    <dbReference type="NCBI Taxonomy" id="945553"/>
    <lineage>
        <taxon>Eukaryota</taxon>
        <taxon>Fungi</taxon>
        <taxon>Dikarya</taxon>
        <taxon>Basidiomycota</taxon>
        <taxon>Agaricomycotina</taxon>
        <taxon>Agaricomycetes</taxon>
        <taxon>Agaricomycetidae</taxon>
        <taxon>Agaricales</taxon>
        <taxon>Agaricineae</taxon>
        <taxon>Strophariaceae</taxon>
        <taxon>Hypholoma</taxon>
    </lineage>
</organism>
<dbReference type="SUPFAM" id="SSF46785">
    <property type="entry name" value="Winged helix' DNA-binding domain"/>
    <property type="match status" value="1"/>
</dbReference>
<dbReference type="Pfam" id="PF04825">
    <property type="entry name" value="Rad21_Rec8_N"/>
    <property type="match status" value="1"/>
</dbReference>
<dbReference type="OMA" id="PGIVDMT"/>